<proteinExistence type="predicted"/>
<dbReference type="EMBL" id="BARS01058290">
    <property type="protein sequence ID" value="GAG47148.1"/>
    <property type="molecule type" value="Genomic_DNA"/>
</dbReference>
<reference evidence="1" key="1">
    <citation type="journal article" date="2014" name="Front. Microbiol.">
        <title>High frequency of phylogenetically diverse reductive dehalogenase-homologous genes in deep subseafloor sedimentary metagenomes.</title>
        <authorList>
            <person name="Kawai M."/>
            <person name="Futagami T."/>
            <person name="Toyoda A."/>
            <person name="Takaki Y."/>
            <person name="Nishi S."/>
            <person name="Hori S."/>
            <person name="Arai W."/>
            <person name="Tsubouchi T."/>
            <person name="Morono Y."/>
            <person name="Uchiyama I."/>
            <person name="Ito T."/>
            <person name="Fujiyama A."/>
            <person name="Inagaki F."/>
            <person name="Takami H."/>
        </authorList>
    </citation>
    <scope>NUCLEOTIDE SEQUENCE</scope>
    <source>
        <strain evidence="1">Expedition CK06-06</strain>
    </source>
</reference>
<name>X0YEP3_9ZZZZ</name>
<sequence>MAAARPGKMPGVQVADVEETIFTCAKVYKCCLYAGLNIYYFSFVNIAD</sequence>
<dbReference type="AlphaFoldDB" id="X0YEP3"/>
<organism evidence="1">
    <name type="scientific">marine sediment metagenome</name>
    <dbReference type="NCBI Taxonomy" id="412755"/>
    <lineage>
        <taxon>unclassified sequences</taxon>
        <taxon>metagenomes</taxon>
        <taxon>ecological metagenomes</taxon>
    </lineage>
</organism>
<evidence type="ECO:0000313" key="1">
    <source>
        <dbReference type="EMBL" id="GAG47148.1"/>
    </source>
</evidence>
<accession>X0YEP3</accession>
<feature type="non-terminal residue" evidence="1">
    <location>
        <position position="48"/>
    </location>
</feature>
<comment type="caution">
    <text evidence="1">The sequence shown here is derived from an EMBL/GenBank/DDBJ whole genome shotgun (WGS) entry which is preliminary data.</text>
</comment>
<gene>
    <name evidence="1" type="ORF">S01H1_85081</name>
</gene>
<protein>
    <submittedName>
        <fullName evidence="1">Uncharacterized protein</fullName>
    </submittedName>
</protein>